<feature type="domain" description="NadR/Ttd14 AAA" evidence="1">
    <location>
        <begin position="5"/>
        <end position="170"/>
    </location>
</feature>
<dbReference type="AlphaFoldDB" id="A0A1H6LH55"/>
<dbReference type="Pfam" id="PF13521">
    <property type="entry name" value="AAA_28"/>
    <property type="match status" value="1"/>
</dbReference>
<dbReference type="Gene3D" id="3.40.50.300">
    <property type="entry name" value="P-loop containing nucleotide triphosphate hydrolases"/>
    <property type="match status" value="1"/>
</dbReference>
<dbReference type="SUPFAM" id="SSF52540">
    <property type="entry name" value="P-loop containing nucleoside triphosphate hydrolases"/>
    <property type="match status" value="1"/>
</dbReference>
<dbReference type="EMBL" id="FNXE01000026">
    <property type="protein sequence ID" value="SEH87851.1"/>
    <property type="molecule type" value="Genomic_DNA"/>
</dbReference>
<reference evidence="3" key="1">
    <citation type="submission" date="2016-10" db="EMBL/GenBank/DDBJ databases">
        <authorList>
            <person name="Varghese N."/>
            <person name="Submissions S."/>
        </authorList>
    </citation>
    <scope>NUCLEOTIDE SEQUENCE [LARGE SCALE GENOMIC DNA]</scope>
    <source>
        <strain evidence="3">CGMCC 1.10825</strain>
    </source>
</reference>
<dbReference type="Proteomes" id="UP000199634">
    <property type="component" value="Unassembled WGS sequence"/>
</dbReference>
<keyword evidence="3" id="KW-1185">Reference proteome</keyword>
<sequence>MKPFYIITGGPGVGKTTLINELNNYGYQTVQECARKIIKEQIKTKGEGLPWKNKGLYAKLMFEASLESYDNINVGILSDFIFFDRGILDTICYMKMEHIPISNQIIKIARHYLYNKKVFILPPWKEIYKTDNERKQSWKEAEFTFKKMKETYLDFGYNIIEVPKANVQERVEFIIQSINKP</sequence>
<dbReference type="InterPro" id="IPR027417">
    <property type="entry name" value="P-loop_NTPase"/>
</dbReference>
<organism evidence="2 3">
    <name type="scientific">Paenimyroides marinum</name>
    <dbReference type="NCBI Taxonomy" id="1159016"/>
    <lineage>
        <taxon>Bacteria</taxon>
        <taxon>Pseudomonadati</taxon>
        <taxon>Bacteroidota</taxon>
        <taxon>Flavobacteriia</taxon>
        <taxon>Flavobacteriales</taxon>
        <taxon>Flavobacteriaceae</taxon>
        <taxon>Paenimyroides</taxon>
    </lineage>
</organism>
<dbReference type="STRING" id="1159016.SAMN02927937_01906"/>
<accession>A0A1H6LH55</accession>
<protein>
    <submittedName>
        <fullName evidence="2">Predicted ATPase</fullName>
    </submittedName>
</protein>
<evidence type="ECO:0000313" key="2">
    <source>
        <dbReference type="EMBL" id="SEH87851.1"/>
    </source>
</evidence>
<dbReference type="InterPro" id="IPR038727">
    <property type="entry name" value="NadR/Ttd14_AAA_dom"/>
</dbReference>
<gene>
    <name evidence="2" type="ORF">SAMN02927937_01906</name>
</gene>
<dbReference type="OrthoDB" id="5638848at2"/>
<name>A0A1H6LH55_9FLAO</name>
<proteinExistence type="predicted"/>
<dbReference type="RefSeq" id="WP_091099603.1">
    <property type="nucleotide sequence ID" value="NZ_FNXE01000026.1"/>
</dbReference>
<evidence type="ECO:0000313" key="3">
    <source>
        <dbReference type="Proteomes" id="UP000199634"/>
    </source>
</evidence>
<evidence type="ECO:0000259" key="1">
    <source>
        <dbReference type="Pfam" id="PF13521"/>
    </source>
</evidence>